<evidence type="ECO:0000313" key="1">
    <source>
        <dbReference type="EMBL" id="GBP43609.1"/>
    </source>
</evidence>
<proteinExistence type="predicted"/>
<dbReference type="EMBL" id="BGZK01000439">
    <property type="protein sequence ID" value="GBP43609.1"/>
    <property type="molecule type" value="Genomic_DNA"/>
</dbReference>
<sequence>MESEQEKADALADRRKANGLQGMAIIHVLKYMNLIGQETLLRHEYTHVNKSNKCSQSRTKVRGMFKTNEATRECTLNDINSTQPLAKLGVESP</sequence>
<keyword evidence="2" id="KW-1185">Reference proteome</keyword>
<dbReference type="Proteomes" id="UP000299102">
    <property type="component" value="Unassembled WGS sequence"/>
</dbReference>
<evidence type="ECO:0000313" key="2">
    <source>
        <dbReference type="Proteomes" id="UP000299102"/>
    </source>
</evidence>
<gene>
    <name evidence="1" type="ORF">EVAR_32175_1</name>
</gene>
<accession>A0A4C1VZD3</accession>
<reference evidence="1 2" key="1">
    <citation type="journal article" date="2019" name="Commun. Biol.">
        <title>The bagworm genome reveals a unique fibroin gene that provides high tensile strength.</title>
        <authorList>
            <person name="Kono N."/>
            <person name="Nakamura H."/>
            <person name="Ohtoshi R."/>
            <person name="Tomita M."/>
            <person name="Numata K."/>
            <person name="Arakawa K."/>
        </authorList>
    </citation>
    <scope>NUCLEOTIDE SEQUENCE [LARGE SCALE GENOMIC DNA]</scope>
</reference>
<dbReference type="AlphaFoldDB" id="A0A4C1VZD3"/>
<organism evidence="1 2">
    <name type="scientific">Eumeta variegata</name>
    <name type="common">Bagworm moth</name>
    <name type="synonym">Eumeta japonica</name>
    <dbReference type="NCBI Taxonomy" id="151549"/>
    <lineage>
        <taxon>Eukaryota</taxon>
        <taxon>Metazoa</taxon>
        <taxon>Ecdysozoa</taxon>
        <taxon>Arthropoda</taxon>
        <taxon>Hexapoda</taxon>
        <taxon>Insecta</taxon>
        <taxon>Pterygota</taxon>
        <taxon>Neoptera</taxon>
        <taxon>Endopterygota</taxon>
        <taxon>Lepidoptera</taxon>
        <taxon>Glossata</taxon>
        <taxon>Ditrysia</taxon>
        <taxon>Tineoidea</taxon>
        <taxon>Psychidae</taxon>
        <taxon>Oiketicinae</taxon>
        <taxon>Eumeta</taxon>
    </lineage>
</organism>
<protein>
    <submittedName>
        <fullName evidence="1">Uncharacterized protein</fullName>
    </submittedName>
</protein>
<name>A0A4C1VZD3_EUMVA</name>
<comment type="caution">
    <text evidence="1">The sequence shown here is derived from an EMBL/GenBank/DDBJ whole genome shotgun (WGS) entry which is preliminary data.</text>
</comment>